<keyword evidence="3" id="KW-1185">Reference proteome</keyword>
<dbReference type="OMA" id="KGEWNHW"/>
<feature type="transmembrane region" description="Helical" evidence="1">
    <location>
        <begin position="84"/>
        <end position="104"/>
    </location>
</feature>
<gene>
    <name evidence="2" type="ORF">ASPCAL11770</name>
</gene>
<keyword evidence="1" id="KW-0472">Membrane</keyword>
<name>A0A0U5GDA6_ASPCI</name>
<dbReference type="Pfam" id="PF14087">
    <property type="entry name" value="DUF4267"/>
    <property type="match status" value="1"/>
</dbReference>
<feature type="transmembrane region" description="Helical" evidence="1">
    <location>
        <begin position="56"/>
        <end position="77"/>
    </location>
</feature>
<reference evidence="3" key="1">
    <citation type="journal article" date="2016" name="Genome Announc.">
        <title>Draft genome sequences of fungus Aspergillus calidoustus.</title>
        <authorList>
            <person name="Horn F."/>
            <person name="Linde J."/>
            <person name="Mattern D.J."/>
            <person name="Walther G."/>
            <person name="Guthke R."/>
            <person name="Scherlach K."/>
            <person name="Martin K."/>
            <person name="Brakhage A.A."/>
            <person name="Petzke L."/>
            <person name="Valiante V."/>
        </authorList>
    </citation>
    <scope>NUCLEOTIDE SEQUENCE [LARGE SCALE GENOMIC DNA]</scope>
    <source>
        <strain evidence="3">SF006504</strain>
    </source>
</reference>
<feature type="transmembrane region" description="Helical" evidence="1">
    <location>
        <begin position="110"/>
        <end position="128"/>
    </location>
</feature>
<dbReference type="EMBL" id="CDMC01000012">
    <property type="protein sequence ID" value="CEL08622.1"/>
    <property type="molecule type" value="Genomic_DNA"/>
</dbReference>
<evidence type="ECO:0008006" key="4">
    <source>
        <dbReference type="Google" id="ProtNLM"/>
    </source>
</evidence>
<dbReference type="AlphaFoldDB" id="A0A0U5GDA6"/>
<dbReference type="OrthoDB" id="5216128at2759"/>
<evidence type="ECO:0000313" key="2">
    <source>
        <dbReference type="EMBL" id="CEL08622.1"/>
    </source>
</evidence>
<evidence type="ECO:0000313" key="3">
    <source>
        <dbReference type="Proteomes" id="UP000054771"/>
    </source>
</evidence>
<keyword evidence="1" id="KW-1133">Transmembrane helix</keyword>
<sequence>MPLSENSLLRLGATASGTIALGFGINAFLRPEHALSFFELDYPTSAVERSVVDNLIYAYGARDVFMGVATYIAGYFGNNKTLGWTILAIAGVAYADGAICWANGHGQWNHWSYAPQLTVVAAMLLGVFDRK</sequence>
<accession>A0A0U5GDA6</accession>
<protein>
    <recommendedName>
        <fullName evidence="4">Integral membrane protein</fullName>
    </recommendedName>
</protein>
<evidence type="ECO:0000256" key="1">
    <source>
        <dbReference type="SAM" id="Phobius"/>
    </source>
</evidence>
<keyword evidence="1" id="KW-0812">Transmembrane</keyword>
<dbReference type="InterPro" id="IPR025363">
    <property type="entry name" value="DUF4267"/>
</dbReference>
<dbReference type="Proteomes" id="UP000054771">
    <property type="component" value="Unassembled WGS sequence"/>
</dbReference>
<feature type="transmembrane region" description="Helical" evidence="1">
    <location>
        <begin position="7"/>
        <end position="29"/>
    </location>
</feature>
<proteinExistence type="predicted"/>
<organism evidence="2 3">
    <name type="scientific">Aspergillus calidoustus</name>
    <dbReference type="NCBI Taxonomy" id="454130"/>
    <lineage>
        <taxon>Eukaryota</taxon>
        <taxon>Fungi</taxon>
        <taxon>Dikarya</taxon>
        <taxon>Ascomycota</taxon>
        <taxon>Pezizomycotina</taxon>
        <taxon>Eurotiomycetes</taxon>
        <taxon>Eurotiomycetidae</taxon>
        <taxon>Eurotiales</taxon>
        <taxon>Aspergillaceae</taxon>
        <taxon>Aspergillus</taxon>
        <taxon>Aspergillus subgen. Nidulantes</taxon>
    </lineage>
</organism>